<name>A0A1I3UYW7_9ACTN</name>
<accession>A0A1I3UYW7</accession>
<sequence>MTAMATVAVIGEAVRVTGFQLAGALVFPAEDAAAARTAWRALGPDVAVVILTPKAAIAVGEVSGGPLTVVMPA</sequence>
<dbReference type="InterPro" id="IPR008218">
    <property type="entry name" value="ATPase_V1-cplx_f_g_su"/>
</dbReference>
<organism evidence="4 5">
    <name type="scientific">Streptosporangium canum</name>
    <dbReference type="NCBI Taxonomy" id="324952"/>
    <lineage>
        <taxon>Bacteria</taxon>
        <taxon>Bacillati</taxon>
        <taxon>Actinomycetota</taxon>
        <taxon>Actinomycetes</taxon>
        <taxon>Streptosporangiales</taxon>
        <taxon>Streptosporangiaceae</taxon>
        <taxon>Streptosporangium</taxon>
    </lineage>
</organism>
<evidence type="ECO:0000256" key="1">
    <source>
        <dbReference type="ARBA" id="ARBA00010148"/>
    </source>
</evidence>
<protein>
    <submittedName>
        <fullName evidence="4">ATP synthase F subunit</fullName>
    </submittedName>
</protein>
<keyword evidence="3" id="KW-0406">Ion transport</keyword>
<dbReference type="Gene3D" id="3.40.50.10580">
    <property type="entry name" value="ATPase, V1 complex, subunit F"/>
    <property type="match status" value="1"/>
</dbReference>
<dbReference type="RefSeq" id="WP_218158775.1">
    <property type="nucleotide sequence ID" value="NZ_FOQY01000013.1"/>
</dbReference>
<dbReference type="EMBL" id="FOQY01000013">
    <property type="protein sequence ID" value="SFJ87879.1"/>
    <property type="molecule type" value="Genomic_DNA"/>
</dbReference>
<dbReference type="SUPFAM" id="SSF159468">
    <property type="entry name" value="AtpF-like"/>
    <property type="match status" value="1"/>
</dbReference>
<dbReference type="GO" id="GO:0046961">
    <property type="term" value="F:proton-transporting ATPase activity, rotational mechanism"/>
    <property type="evidence" value="ECO:0007669"/>
    <property type="project" value="InterPro"/>
</dbReference>
<evidence type="ECO:0000256" key="2">
    <source>
        <dbReference type="ARBA" id="ARBA00022448"/>
    </source>
</evidence>
<dbReference type="Pfam" id="PF01990">
    <property type="entry name" value="ATP-synt_F"/>
    <property type="match status" value="1"/>
</dbReference>
<evidence type="ECO:0000313" key="5">
    <source>
        <dbReference type="Proteomes" id="UP000199111"/>
    </source>
</evidence>
<dbReference type="GeneID" id="96299862"/>
<dbReference type="InterPro" id="IPR036906">
    <property type="entry name" value="ATPase_V1_fsu_sf"/>
</dbReference>
<comment type="similarity">
    <text evidence="1">Belongs to the V-ATPase F subunit family.</text>
</comment>
<dbReference type="AlphaFoldDB" id="A0A1I3UYW7"/>
<proteinExistence type="inferred from homology"/>
<keyword evidence="2" id="KW-0813">Transport</keyword>
<dbReference type="Proteomes" id="UP000199111">
    <property type="component" value="Unassembled WGS sequence"/>
</dbReference>
<reference evidence="5" key="1">
    <citation type="submission" date="2016-10" db="EMBL/GenBank/DDBJ databases">
        <authorList>
            <person name="Varghese N."/>
            <person name="Submissions S."/>
        </authorList>
    </citation>
    <scope>NUCLEOTIDE SEQUENCE [LARGE SCALE GENOMIC DNA]</scope>
    <source>
        <strain evidence="5">CGMCC 4.2126</strain>
    </source>
</reference>
<evidence type="ECO:0000313" key="4">
    <source>
        <dbReference type="EMBL" id="SFJ87879.1"/>
    </source>
</evidence>
<keyword evidence="5" id="KW-1185">Reference proteome</keyword>
<gene>
    <name evidence="4" type="ORF">SAMN05216275_113142</name>
</gene>
<evidence type="ECO:0000256" key="3">
    <source>
        <dbReference type="ARBA" id="ARBA00023065"/>
    </source>
</evidence>